<evidence type="ECO:0000313" key="2">
    <source>
        <dbReference type="EMBL" id="GGD80196.1"/>
    </source>
</evidence>
<dbReference type="InterPro" id="IPR016064">
    <property type="entry name" value="NAD/diacylglycerol_kinase_sf"/>
</dbReference>
<protein>
    <recommendedName>
        <fullName evidence="1">DAGKc domain-containing protein</fullName>
    </recommendedName>
</protein>
<dbReference type="GO" id="GO:0019242">
    <property type="term" value="P:methylglyoxal biosynthetic process"/>
    <property type="evidence" value="ECO:0007669"/>
    <property type="project" value="InterPro"/>
</dbReference>
<sequence>MTHDNLKLLFVINAASGSNSIDWASEITNYFAATNHTVDFYHLTKTCNISTIKEQIKAFSPNCVVAVGGDGTIKLVAECLMKTKILMGILPAGSANGLAKELGISDIPTQALDILTQGYSKKIHVTQINDQLCVHLSDIGLNAYAIKEFENQPMRGWWGYLLASLKVLWQNPLMEITIKIDNKSIKMNAEMIVIANATKYGNGVVINPIGNLEDKLFEVIVIKKKSFYEIFKMTFAYGSHDTDKTEIFQTDTLSMKSRKKVHFQIDGEYLGKVKEVNAIIAPNALQVIVPES</sequence>
<dbReference type="Gene3D" id="2.60.200.40">
    <property type="match status" value="1"/>
</dbReference>
<dbReference type="PANTHER" id="PTHR30492">
    <property type="entry name" value="METHYLGLYOXAL SYNTHASE"/>
    <property type="match status" value="1"/>
</dbReference>
<name>A0A916Z7M5_9BACT</name>
<evidence type="ECO:0000313" key="3">
    <source>
        <dbReference type="Proteomes" id="UP000609064"/>
    </source>
</evidence>
<proteinExistence type="predicted"/>
<evidence type="ECO:0000259" key="1">
    <source>
        <dbReference type="PROSITE" id="PS50146"/>
    </source>
</evidence>
<reference evidence="2" key="2">
    <citation type="submission" date="2020-09" db="EMBL/GenBank/DDBJ databases">
        <authorList>
            <person name="Sun Q."/>
            <person name="Zhou Y."/>
        </authorList>
    </citation>
    <scope>NUCLEOTIDE SEQUENCE</scope>
    <source>
        <strain evidence="2">CGMCC 1.15958</strain>
    </source>
</reference>
<dbReference type="PANTHER" id="PTHR30492:SF0">
    <property type="entry name" value="METHYLGLYOXAL SYNTHASE"/>
    <property type="match status" value="1"/>
</dbReference>
<dbReference type="InterPro" id="IPR004363">
    <property type="entry name" value="Methylgl_synth"/>
</dbReference>
<dbReference type="GO" id="GO:0016301">
    <property type="term" value="F:kinase activity"/>
    <property type="evidence" value="ECO:0007669"/>
    <property type="project" value="InterPro"/>
</dbReference>
<dbReference type="GO" id="GO:0008929">
    <property type="term" value="F:methylglyoxal synthase activity"/>
    <property type="evidence" value="ECO:0007669"/>
    <property type="project" value="InterPro"/>
</dbReference>
<dbReference type="InterPro" id="IPR017438">
    <property type="entry name" value="ATP-NAD_kinase_N"/>
</dbReference>
<dbReference type="Pfam" id="PF00781">
    <property type="entry name" value="DAGK_cat"/>
    <property type="match status" value="1"/>
</dbReference>
<accession>A0A916Z7M5</accession>
<dbReference type="RefSeq" id="WP_188770718.1">
    <property type="nucleotide sequence ID" value="NZ_BMKK01000016.1"/>
</dbReference>
<dbReference type="AlphaFoldDB" id="A0A916Z7M5"/>
<dbReference type="Pfam" id="PF19279">
    <property type="entry name" value="YegS_C"/>
    <property type="match status" value="1"/>
</dbReference>
<dbReference type="InterPro" id="IPR001206">
    <property type="entry name" value="Diacylglycerol_kinase_cat_dom"/>
</dbReference>
<comment type="caution">
    <text evidence="2">The sequence shown here is derived from an EMBL/GenBank/DDBJ whole genome shotgun (WGS) entry which is preliminary data.</text>
</comment>
<gene>
    <name evidence="2" type="ORF">GCM10011514_50270</name>
</gene>
<dbReference type="SUPFAM" id="SSF111331">
    <property type="entry name" value="NAD kinase/diacylglycerol kinase-like"/>
    <property type="match status" value="1"/>
</dbReference>
<keyword evidence="3" id="KW-1185">Reference proteome</keyword>
<dbReference type="Gene3D" id="3.40.50.10330">
    <property type="entry name" value="Probable inorganic polyphosphate/atp-NAD kinase, domain 1"/>
    <property type="match status" value="1"/>
</dbReference>
<dbReference type="EMBL" id="BMKK01000016">
    <property type="protein sequence ID" value="GGD80196.1"/>
    <property type="molecule type" value="Genomic_DNA"/>
</dbReference>
<dbReference type="Proteomes" id="UP000609064">
    <property type="component" value="Unassembled WGS sequence"/>
</dbReference>
<organism evidence="2 3">
    <name type="scientific">Emticicia aquatilis</name>
    <dbReference type="NCBI Taxonomy" id="1537369"/>
    <lineage>
        <taxon>Bacteria</taxon>
        <taxon>Pseudomonadati</taxon>
        <taxon>Bacteroidota</taxon>
        <taxon>Cytophagia</taxon>
        <taxon>Cytophagales</taxon>
        <taxon>Leadbetterellaceae</taxon>
        <taxon>Emticicia</taxon>
    </lineage>
</organism>
<feature type="domain" description="DAGKc" evidence="1">
    <location>
        <begin position="3"/>
        <end position="132"/>
    </location>
</feature>
<dbReference type="GO" id="GO:0005829">
    <property type="term" value="C:cytosol"/>
    <property type="evidence" value="ECO:0007669"/>
    <property type="project" value="TreeGrafter"/>
</dbReference>
<dbReference type="InterPro" id="IPR045540">
    <property type="entry name" value="YegS/DAGK_C"/>
</dbReference>
<reference evidence="2" key="1">
    <citation type="journal article" date="2014" name="Int. J. Syst. Evol. Microbiol.">
        <title>Complete genome sequence of Corynebacterium casei LMG S-19264T (=DSM 44701T), isolated from a smear-ripened cheese.</title>
        <authorList>
            <consortium name="US DOE Joint Genome Institute (JGI-PGF)"/>
            <person name="Walter F."/>
            <person name="Albersmeier A."/>
            <person name="Kalinowski J."/>
            <person name="Ruckert C."/>
        </authorList>
    </citation>
    <scope>NUCLEOTIDE SEQUENCE</scope>
    <source>
        <strain evidence="2">CGMCC 1.15958</strain>
    </source>
</reference>
<dbReference type="SMART" id="SM00046">
    <property type="entry name" value="DAGKc"/>
    <property type="match status" value="1"/>
</dbReference>
<dbReference type="PROSITE" id="PS50146">
    <property type="entry name" value="DAGK"/>
    <property type="match status" value="1"/>
</dbReference>